<comment type="caution">
    <text evidence="2">The sequence shown here is derived from an EMBL/GenBank/DDBJ whole genome shotgun (WGS) entry which is preliminary data.</text>
</comment>
<sequence length="154" mass="18072">MYYLAQVNVARFKASLNDPVMKEFVDFLEPVNKFAEESPGFVWRLKDEQGRSASYIETPFKDEMMAVNISVWEDLDSFKGFVYGSVHSYFLRNKKKWFDMKGTSQFVLWWLPKGELPTLKMAKDKLELHEEKGDSPEAFTMRAFYDQNGKLLNL</sequence>
<dbReference type="RefSeq" id="WP_379935552.1">
    <property type="nucleotide sequence ID" value="NZ_JBHTHY010000014.1"/>
</dbReference>
<evidence type="ECO:0000313" key="2">
    <source>
        <dbReference type="EMBL" id="MFD0798684.1"/>
    </source>
</evidence>
<organism evidence="2 3">
    <name type="scientific">Maribacter chungangensis</name>
    <dbReference type="NCBI Taxonomy" id="1069117"/>
    <lineage>
        <taxon>Bacteria</taxon>
        <taxon>Pseudomonadati</taxon>
        <taxon>Bacteroidota</taxon>
        <taxon>Flavobacteriia</taxon>
        <taxon>Flavobacteriales</taxon>
        <taxon>Flavobacteriaceae</taxon>
        <taxon>Maribacter</taxon>
    </lineage>
</organism>
<dbReference type="Pfam" id="PF11695">
    <property type="entry name" value="DUF3291"/>
    <property type="match status" value="1"/>
</dbReference>
<dbReference type="SUPFAM" id="SSF54909">
    <property type="entry name" value="Dimeric alpha+beta barrel"/>
    <property type="match status" value="1"/>
</dbReference>
<reference evidence="3" key="1">
    <citation type="journal article" date="2019" name="Int. J. Syst. Evol. Microbiol.">
        <title>The Global Catalogue of Microorganisms (GCM) 10K type strain sequencing project: providing services to taxonomists for standard genome sequencing and annotation.</title>
        <authorList>
            <consortium name="The Broad Institute Genomics Platform"/>
            <consortium name="The Broad Institute Genome Sequencing Center for Infectious Disease"/>
            <person name="Wu L."/>
            <person name="Ma J."/>
        </authorList>
    </citation>
    <scope>NUCLEOTIDE SEQUENCE [LARGE SCALE GENOMIC DNA]</scope>
    <source>
        <strain evidence="3">CCUG 61948</strain>
    </source>
</reference>
<feature type="domain" description="DUF3291" evidence="1">
    <location>
        <begin position="4"/>
        <end position="142"/>
    </location>
</feature>
<proteinExistence type="predicted"/>
<protein>
    <submittedName>
        <fullName evidence="2">DUF3291 domain-containing protein</fullName>
    </submittedName>
</protein>
<dbReference type="Proteomes" id="UP001597012">
    <property type="component" value="Unassembled WGS sequence"/>
</dbReference>
<dbReference type="EMBL" id="JBHTHY010000014">
    <property type="protein sequence ID" value="MFD0798684.1"/>
    <property type="molecule type" value="Genomic_DNA"/>
</dbReference>
<accession>A0ABW3B6P8</accession>
<keyword evidence="3" id="KW-1185">Reference proteome</keyword>
<evidence type="ECO:0000313" key="3">
    <source>
        <dbReference type="Proteomes" id="UP001597012"/>
    </source>
</evidence>
<gene>
    <name evidence="2" type="ORF">ACFQZJ_14520</name>
</gene>
<evidence type="ECO:0000259" key="1">
    <source>
        <dbReference type="Pfam" id="PF11695"/>
    </source>
</evidence>
<name>A0ABW3B6P8_9FLAO</name>
<dbReference type="InterPro" id="IPR021708">
    <property type="entry name" value="DUF3291"/>
</dbReference>
<dbReference type="InterPro" id="IPR011008">
    <property type="entry name" value="Dimeric_a/b-barrel"/>
</dbReference>